<gene>
    <name evidence="11" type="ORF">SAMN05421877_11718</name>
</gene>
<name>A0A1H6CNJ0_9SPHI</name>
<dbReference type="Pfam" id="PF00654">
    <property type="entry name" value="Voltage_CLC"/>
    <property type="match status" value="1"/>
</dbReference>
<dbReference type="PRINTS" id="PR00762">
    <property type="entry name" value="CLCHANNEL"/>
</dbReference>
<feature type="transmembrane region" description="Helical" evidence="10">
    <location>
        <begin position="350"/>
        <end position="375"/>
    </location>
</feature>
<keyword evidence="2" id="KW-0813">Transport</keyword>
<organism evidence="11 12">
    <name type="scientific">Sphingobacterium lactis</name>
    <dbReference type="NCBI Taxonomy" id="797291"/>
    <lineage>
        <taxon>Bacteria</taxon>
        <taxon>Pseudomonadati</taxon>
        <taxon>Bacteroidota</taxon>
        <taxon>Sphingobacteriia</taxon>
        <taxon>Sphingobacteriales</taxon>
        <taxon>Sphingobacteriaceae</taxon>
        <taxon>Sphingobacterium</taxon>
    </lineage>
</organism>
<evidence type="ECO:0000256" key="6">
    <source>
        <dbReference type="ARBA" id="ARBA00023136"/>
    </source>
</evidence>
<dbReference type="InterPro" id="IPR050368">
    <property type="entry name" value="ClC-type_chloride_channel"/>
</dbReference>
<evidence type="ECO:0000256" key="5">
    <source>
        <dbReference type="ARBA" id="ARBA00023065"/>
    </source>
</evidence>
<evidence type="ECO:0000256" key="3">
    <source>
        <dbReference type="ARBA" id="ARBA00022692"/>
    </source>
</evidence>
<dbReference type="CDD" id="cd00400">
    <property type="entry name" value="Voltage_gated_ClC"/>
    <property type="match status" value="1"/>
</dbReference>
<reference evidence="12" key="1">
    <citation type="submission" date="2016-10" db="EMBL/GenBank/DDBJ databases">
        <authorList>
            <person name="Varghese N."/>
            <person name="Submissions S."/>
        </authorList>
    </citation>
    <scope>NUCLEOTIDE SEQUENCE [LARGE SCALE GENOMIC DNA]</scope>
    <source>
        <strain evidence="12">DSM 22361</strain>
    </source>
</reference>
<feature type="transmembrane region" description="Helical" evidence="10">
    <location>
        <begin position="222"/>
        <end position="244"/>
    </location>
</feature>
<feature type="transmembrane region" description="Helical" evidence="10">
    <location>
        <begin position="52"/>
        <end position="69"/>
    </location>
</feature>
<feature type="transmembrane region" description="Helical" evidence="10">
    <location>
        <begin position="182"/>
        <end position="202"/>
    </location>
</feature>
<keyword evidence="7" id="KW-0869">Chloride channel</keyword>
<keyword evidence="8" id="KW-0868">Chloride</keyword>
<proteinExistence type="predicted"/>
<evidence type="ECO:0000256" key="4">
    <source>
        <dbReference type="ARBA" id="ARBA00022989"/>
    </source>
</evidence>
<dbReference type="PANTHER" id="PTHR43427:SF6">
    <property type="entry name" value="CHLORIDE CHANNEL PROTEIN CLC-E"/>
    <property type="match status" value="1"/>
</dbReference>
<evidence type="ECO:0000256" key="1">
    <source>
        <dbReference type="ARBA" id="ARBA00004141"/>
    </source>
</evidence>
<feature type="transmembrane region" description="Helical" evidence="10">
    <location>
        <begin position="12"/>
        <end position="32"/>
    </location>
</feature>
<dbReference type="Gene3D" id="1.10.3080.10">
    <property type="entry name" value="Clc chloride channel"/>
    <property type="match status" value="1"/>
</dbReference>
<dbReference type="InterPro" id="IPR001807">
    <property type="entry name" value="ClC"/>
</dbReference>
<evidence type="ECO:0000256" key="2">
    <source>
        <dbReference type="ARBA" id="ARBA00022448"/>
    </source>
</evidence>
<keyword evidence="5" id="KW-0406">Ion transport</keyword>
<keyword evidence="12" id="KW-1185">Reference proteome</keyword>
<accession>A0A1H6CNJ0</accession>
<sequence>MNRKKVIQHHYYKLVAASLLVAILSAFLAYSLKYITEHTEHIVYTTIRDYNPLYFIILPTVGITIIYFLRKYLFKGRKNKGMAEIYKTLDLRKDHLPLFKLPSHYINGFLTVIFGGSTGIEVSSVVATATIGNEVYKRSFSARMYKRELICAAATAAVAILFSSPLAGMLFGLEAISRKFKWSVLIACLTAAVVSAIFILAIGKEPLIPQHIQEWKWHATPFFLLLSGLSALFAVGFTLIVIHVKNFFGGISNNFIRVNLGALSVGLIIYFFPILFGDSYHGMNEILNTESASVYYLLFLVLLKPLASALTLGAGGDGGVFAPSIIAGAFLGFALGIFCKTVLHMDVLPINFALIGAGSALSAAIYAPLTAVVLICNIVPNGFILLAPLLVCCVLSKYLASKILPYNVYTYDMYRESLAKVKLYAEK</sequence>
<evidence type="ECO:0000256" key="7">
    <source>
        <dbReference type="ARBA" id="ARBA00023173"/>
    </source>
</evidence>
<feature type="transmembrane region" description="Helical" evidence="10">
    <location>
        <begin position="149"/>
        <end position="170"/>
    </location>
</feature>
<evidence type="ECO:0000313" key="12">
    <source>
        <dbReference type="Proteomes" id="UP000236731"/>
    </source>
</evidence>
<dbReference type="SUPFAM" id="SSF81340">
    <property type="entry name" value="Clc chloride channel"/>
    <property type="match status" value="1"/>
</dbReference>
<dbReference type="OrthoDB" id="9812438at2"/>
<dbReference type="EMBL" id="FNUT01000017">
    <property type="protein sequence ID" value="SEG74165.1"/>
    <property type="molecule type" value="Genomic_DNA"/>
</dbReference>
<keyword evidence="3 10" id="KW-0812">Transmembrane</keyword>
<dbReference type="RefSeq" id="WP_103907877.1">
    <property type="nucleotide sequence ID" value="NZ_CP049246.1"/>
</dbReference>
<feature type="transmembrane region" description="Helical" evidence="10">
    <location>
        <begin position="256"/>
        <end position="276"/>
    </location>
</feature>
<feature type="transmembrane region" description="Helical" evidence="10">
    <location>
        <begin position="320"/>
        <end position="338"/>
    </location>
</feature>
<dbReference type="Proteomes" id="UP000236731">
    <property type="component" value="Unassembled WGS sequence"/>
</dbReference>
<keyword evidence="4 10" id="KW-1133">Transmembrane helix</keyword>
<dbReference type="GO" id="GO:0005254">
    <property type="term" value="F:chloride channel activity"/>
    <property type="evidence" value="ECO:0007669"/>
    <property type="project" value="UniProtKB-KW"/>
</dbReference>
<dbReference type="PANTHER" id="PTHR43427">
    <property type="entry name" value="CHLORIDE CHANNEL PROTEIN CLC-E"/>
    <property type="match status" value="1"/>
</dbReference>
<dbReference type="AlphaFoldDB" id="A0A1H6CNJ0"/>
<evidence type="ECO:0000256" key="9">
    <source>
        <dbReference type="ARBA" id="ARBA00023303"/>
    </source>
</evidence>
<dbReference type="GO" id="GO:0034707">
    <property type="term" value="C:chloride channel complex"/>
    <property type="evidence" value="ECO:0007669"/>
    <property type="project" value="UniProtKB-KW"/>
</dbReference>
<evidence type="ECO:0000256" key="10">
    <source>
        <dbReference type="SAM" id="Phobius"/>
    </source>
</evidence>
<evidence type="ECO:0000256" key="8">
    <source>
        <dbReference type="ARBA" id="ARBA00023214"/>
    </source>
</evidence>
<dbReference type="InterPro" id="IPR014743">
    <property type="entry name" value="Cl-channel_core"/>
</dbReference>
<comment type="subcellular location">
    <subcellularLocation>
        <location evidence="1">Membrane</location>
        <topology evidence="1">Multi-pass membrane protein</topology>
    </subcellularLocation>
</comment>
<protein>
    <submittedName>
        <fullName evidence="11">Chloride channel protein, CIC family</fullName>
    </submittedName>
</protein>
<feature type="transmembrane region" description="Helical" evidence="10">
    <location>
        <begin position="381"/>
        <end position="400"/>
    </location>
</feature>
<keyword evidence="9" id="KW-0407">Ion channel</keyword>
<keyword evidence="6 10" id="KW-0472">Membrane</keyword>
<evidence type="ECO:0000313" key="11">
    <source>
        <dbReference type="EMBL" id="SEG74165.1"/>
    </source>
</evidence>
<feature type="transmembrane region" description="Helical" evidence="10">
    <location>
        <begin position="296"/>
        <end position="314"/>
    </location>
</feature>